<keyword evidence="5" id="KW-0378">Hydrolase</keyword>
<evidence type="ECO:0000256" key="3">
    <source>
        <dbReference type="ARBA" id="ARBA00022529"/>
    </source>
</evidence>
<dbReference type="PROSITE" id="PS51909">
    <property type="entry name" value="LYSOZYME_I"/>
    <property type="match status" value="1"/>
</dbReference>
<feature type="disulfide bond" evidence="10">
    <location>
        <begin position="63"/>
        <end position="83"/>
    </location>
</feature>
<gene>
    <name evidence="13" type="ORF">JBS370_LOCUS2204</name>
    <name evidence="12" type="ORF">ZHD862_LOCUS4680</name>
</gene>
<keyword evidence="11" id="KW-0732">Signal</keyword>
<evidence type="ECO:0000256" key="7">
    <source>
        <dbReference type="ARBA" id="ARBA00023157"/>
    </source>
</evidence>
<keyword evidence="6" id="KW-0044">Antibiotic</keyword>
<dbReference type="CDD" id="cd16890">
    <property type="entry name" value="lyz_i"/>
    <property type="match status" value="1"/>
</dbReference>
<dbReference type="Gene3D" id="1.10.530.10">
    <property type="match status" value="1"/>
</dbReference>
<feature type="chain" id="PRO_5035598200" description="lysozyme" evidence="11">
    <location>
        <begin position="20"/>
        <end position="136"/>
    </location>
</feature>
<evidence type="ECO:0000256" key="5">
    <source>
        <dbReference type="ARBA" id="ARBA00022801"/>
    </source>
</evidence>
<dbReference type="GO" id="GO:0042742">
    <property type="term" value="P:defense response to bacterium"/>
    <property type="evidence" value="ECO:0007669"/>
    <property type="project" value="UniProtKB-KW"/>
</dbReference>
<dbReference type="GO" id="GO:0031640">
    <property type="term" value="P:killing of cells of another organism"/>
    <property type="evidence" value="ECO:0007669"/>
    <property type="project" value="UniProtKB-KW"/>
</dbReference>
<dbReference type="Pfam" id="PF05497">
    <property type="entry name" value="Destabilase"/>
    <property type="match status" value="1"/>
</dbReference>
<dbReference type="PANTHER" id="PTHR11195:SF13">
    <property type="entry name" value="INVERTEBRATE-TYPE LYSOZYME 2-RELATED"/>
    <property type="match status" value="1"/>
</dbReference>
<comment type="caution">
    <text evidence="12">The sequence shown here is derived from an EMBL/GenBank/DDBJ whole genome shotgun (WGS) entry which is preliminary data.</text>
</comment>
<keyword evidence="7 10" id="KW-1015">Disulfide bond</keyword>
<evidence type="ECO:0000256" key="4">
    <source>
        <dbReference type="ARBA" id="ARBA00022638"/>
    </source>
</evidence>
<accession>A0A813VRC0</accession>
<feature type="active site" description="Nucleophile" evidence="9">
    <location>
        <position position="44"/>
    </location>
</feature>
<keyword evidence="8" id="KW-0326">Glycosidase</keyword>
<dbReference type="SUPFAM" id="SSF53955">
    <property type="entry name" value="Lysozyme-like"/>
    <property type="match status" value="1"/>
</dbReference>
<evidence type="ECO:0000256" key="11">
    <source>
        <dbReference type="SAM" id="SignalP"/>
    </source>
</evidence>
<feature type="disulfide bond" evidence="10">
    <location>
        <begin position="25"/>
        <end position="103"/>
    </location>
</feature>
<dbReference type="GO" id="GO:0003796">
    <property type="term" value="F:lysozyme activity"/>
    <property type="evidence" value="ECO:0007669"/>
    <property type="project" value="UniProtKB-EC"/>
</dbReference>
<feature type="disulfide bond" evidence="10">
    <location>
        <begin position="73"/>
        <end position="79"/>
    </location>
</feature>
<dbReference type="EMBL" id="CAJNOT010000116">
    <property type="protein sequence ID" value="CAF0847016.1"/>
    <property type="molecule type" value="Genomic_DNA"/>
</dbReference>
<organism evidence="12 14">
    <name type="scientific">Rotaria sordida</name>
    <dbReference type="NCBI Taxonomy" id="392033"/>
    <lineage>
        <taxon>Eukaryota</taxon>
        <taxon>Metazoa</taxon>
        <taxon>Spiralia</taxon>
        <taxon>Gnathifera</taxon>
        <taxon>Rotifera</taxon>
        <taxon>Eurotatoria</taxon>
        <taxon>Bdelloidea</taxon>
        <taxon>Philodinida</taxon>
        <taxon>Philodinidae</taxon>
        <taxon>Rotaria</taxon>
    </lineage>
</organism>
<reference evidence="12" key="1">
    <citation type="submission" date="2021-02" db="EMBL/GenBank/DDBJ databases">
        <authorList>
            <person name="Nowell W R."/>
        </authorList>
    </citation>
    <scope>NUCLEOTIDE SEQUENCE</scope>
</reference>
<dbReference type="EC" id="3.2.1.17" evidence="2"/>
<dbReference type="EMBL" id="CAJOBD010000084">
    <property type="protein sequence ID" value="CAF3568625.1"/>
    <property type="molecule type" value="Genomic_DNA"/>
</dbReference>
<dbReference type="PANTHER" id="PTHR11195">
    <property type="entry name" value="DESTABILASE-RELATED"/>
    <property type="match status" value="1"/>
</dbReference>
<sequence>MSKIIIGVILLAITIVIFAQIDNKCLQCICKIESGCRPLGCAWDVNSNSCGYYQLKNVYWIDCGKPGGSLAACSKDKACSEKCVRAYMQRYATKCTGGRKPTCQDYARVHNGGPSGCKKSATVGYWNKIAACYNSG</sequence>
<dbReference type="AlphaFoldDB" id="A0A813VRC0"/>
<dbReference type="Proteomes" id="UP000663864">
    <property type="component" value="Unassembled WGS sequence"/>
</dbReference>
<evidence type="ECO:0000313" key="12">
    <source>
        <dbReference type="EMBL" id="CAF0847016.1"/>
    </source>
</evidence>
<feature type="active site" description="Proton donor" evidence="9">
    <location>
        <position position="33"/>
    </location>
</feature>
<evidence type="ECO:0000256" key="2">
    <source>
        <dbReference type="ARBA" id="ARBA00012732"/>
    </source>
</evidence>
<feature type="signal peptide" evidence="11">
    <location>
        <begin position="1"/>
        <end position="19"/>
    </location>
</feature>
<comment type="catalytic activity">
    <reaction evidence="1">
        <text>Hydrolysis of (1-&gt;4)-beta-linkages between N-acetylmuramic acid and N-acetyl-D-glucosamine residues in a peptidoglycan and between N-acetyl-D-glucosamine residues in chitodextrins.</text>
        <dbReference type="EC" id="3.2.1.17"/>
    </reaction>
</comment>
<protein>
    <recommendedName>
        <fullName evidence="2">lysozyme</fullName>
        <ecNumber evidence="2">3.2.1.17</ecNumber>
    </recommendedName>
</protein>
<evidence type="ECO:0000256" key="1">
    <source>
        <dbReference type="ARBA" id="ARBA00000632"/>
    </source>
</evidence>
<evidence type="ECO:0000256" key="6">
    <source>
        <dbReference type="ARBA" id="ARBA00023022"/>
    </source>
</evidence>
<dbReference type="InterPro" id="IPR008597">
    <property type="entry name" value="Invert_lysozyme"/>
</dbReference>
<keyword evidence="3" id="KW-0929">Antimicrobial</keyword>
<feature type="disulfide bond" evidence="10">
    <location>
        <begin position="41"/>
        <end position="50"/>
    </location>
</feature>
<dbReference type="FunFam" id="1.10.530.10:FF:000023">
    <property type="entry name" value="Invertebrate-type lysozyme"/>
    <property type="match status" value="1"/>
</dbReference>
<feature type="disulfide bond" evidence="10">
    <location>
        <begin position="30"/>
        <end position="36"/>
    </location>
</feature>
<evidence type="ECO:0000313" key="14">
    <source>
        <dbReference type="Proteomes" id="UP000663864"/>
    </source>
</evidence>
<dbReference type="Proteomes" id="UP000663836">
    <property type="component" value="Unassembled WGS sequence"/>
</dbReference>
<proteinExistence type="predicted"/>
<evidence type="ECO:0000256" key="10">
    <source>
        <dbReference type="PIRSR" id="PIRSR608597-3"/>
    </source>
</evidence>
<keyword evidence="4" id="KW-0081">Bacteriolytic enzyme</keyword>
<name>A0A813VRC0_9BILA</name>
<evidence type="ECO:0000256" key="9">
    <source>
        <dbReference type="PIRSR" id="PIRSR608597-1"/>
    </source>
</evidence>
<evidence type="ECO:0000256" key="8">
    <source>
        <dbReference type="ARBA" id="ARBA00023295"/>
    </source>
</evidence>
<dbReference type="InterPro" id="IPR023346">
    <property type="entry name" value="Lysozyme-like_dom_sf"/>
</dbReference>
<evidence type="ECO:0000313" key="13">
    <source>
        <dbReference type="EMBL" id="CAF3568625.1"/>
    </source>
</evidence>